<dbReference type="EMBL" id="CAMKVN010000097">
    <property type="protein sequence ID" value="CAI2163532.1"/>
    <property type="molecule type" value="Genomic_DNA"/>
</dbReference>
<feature type="non-terminal residue" evidence="1">
    <location>
        <position position="1"/>
    </location>
</feature>
<dbReference type="AlphaFoldDB" id="A0A9W4WI63"/>
<keyword evidence="2" id="KW-1185">Reference proteome</keyword>
<name>A0A9W4WI63_9GLOM</name>
<proteinExistence type="predicted"/>
<comment type="caution">
    <text evidence="1">The sequence shown here is derived from an EMBL/GenBank/DDBJ whole genome shotgun (WGS) entry which is preliminary data.</text>
</comment>
<protein>
    <submittedName>
        <fullName evidence="1">5257_t:CDS:1</fullName>
    </submittedName>
</protein>
<accession>A0A9W4WI63</accession>
<gene>
    <name evidence="1" type="ORF">FWILDA_LOCUS1114</name>
</gene>
<reference evidence="1" key="1">
    <citation type="submission" date="2022-08" db="EMBL/GenBank/DDBJ databases">
        <authorList>
            <person name="Kallberg Y."/>
            <person name="Tangrot J."/>
            <person name="Rosling A."/>
        </authorList>
    </citation>
    <scope>NUCLEOTIDE SEQUENCE</scope>
    <source>
        <strain evidence="1">Wild A</strain>
    </source>
</reference>
<evidence type="ECO:0000313" key="1">
    <source>
        <dbReference type="EMBL" id="CAI2163532.1"/>
    </source>
</evidence>
<evidence type="ECO:0000313" key="2">
    <source>
        <dbReference type="Proteomes" id="UP001153678"/>
    </source>
</evidence>
<organism evidence="1 2">
    <name type="scientific">Funneliformis geosporum</name>
    <dbReference type="NCBI Taxonomy" id="1117311"/>
    <lineage>
        <taxon>Eukaryota</taxon>
        <taxon>Fungi</taxon>
        <taxon>Fungi incertae sedis</taxon>
        <taxon>Mucoromycota</taxon>
        <taxon>Glomeromycotina</taxon>
        <taxon>Glomeromycetes</taxon>
        <taxon>Glomerales</taxon>
        <taxon>Glomeraceae</taxon>
        <taxon>Funneliformis</taxon>
    </lineage>
</organism>
<dbReference type="Proteomes" id="UP001153678">
    <property type="component" value="Unassembled WGS sequence"/>
</dbReference>
<sequence>MVKISMKAMSELRNDVNDFLREDNRSTYLNMAYEEVLFPVENIYRRIYEGKQYMYLASGCRGRAQRNYRHIREEADAKQLIKKGLASEPYLYEILKLEVARHLNKKIDINYYLKSVIRLCTQFINYDDRHQLLSEIILKALKKLKNDNKAVKIVAHLHNTYYDAKATLLSEADIKKIRESRDKIPNASKKLLINFISDLN</sequence>